<name>A0A9D1HRX7_9FIRM</name>
<dbReference type="NCBIfam" id="TIGR01001">
    <property type="entry name" value="metA"/>
    <property type="match status" value="1"/>
</dbReference>
<feature type="binding site" evidence="7">
    <location>
        <position position="192"/>
    </location>
    <ligand>
        <name>substrate</name>
    </ligand>
</feature>
<evidence type="ECO:0000256" key="7">
    <source>
        <dbReference type="HAMAP-Rule" id="MF_00295"/>
    </source>
</evidence>
<dbReference type="GO" id="GO:0008899">
    <property type="term" value="F:homoserine O-succinyltransferase activity"/>
    <property type="evidence" value="ECO:0007669"/>
    <property type="project" value="UniProtKB-UniRule"/>
</dbReference>
<dbReference type="Pfam" id="PF04204">
    <property type="entry name" value="HTS"/>
    <property type="match status" value="1"/>
</dbReference>
<evidence type="ECO:0000256" key="5">
    <source>
        <dbReference type="ARBA" id="ARBA00023315"/>
    </source>
</evidence>
<dbReference type="PIRSF" id="PIRSF000450">
    <property type="entry name" value="H_ser_succinyltr"/>
    <property type="match status" value="1"/>
</dbReference>
<dbReference type="InterPro" id="IPR029062">
    <property type="entry name" value="Class_I_gatase-like"/>
</dbReference>
<feature type="active site" description="Acyl-thioester intermediate" evidence="7 8">
    <location>
        <position position="142"/>
    </location>
</feature>
<comment type="pathway">
    <text evidence="7">Amino-acid biosynthesis; L-methionine biosynthesis via de novo pathway; O-acetyl-L-homoserine from L-homoserine: step 1/1.</text>
</comment>
<comment type="subcellular location">
    <subcellularLocation>
        <location evidence="7">Cytoplasm</location>
    </subcellularLocation>
</comment>
<dbReference type="EC" id="2.3.1.31" evidence="7"/>
<evidence type="ECO:0000256" key="1">
    <source>
        <dbReference type="ARBA" id="ARBA00022490"/>
    </source>
</evidence>
<dbReference type="EMBL" id="DVMN01000085">
    <property type="protein sequence ID" value="HIU21523.1"/>
    <property type="molecule type" value="Genomic_DNA"/>
</dbReference>
<dbReference type="GO" id="GO:0005737">
    <property type="term" value="C:cytoplasm"/>
    <property type="evidence" value="ECO:0007669"/>
    <property type="project" value="UniProtKB-SubCell"/>
</dbReference>
<dbReference type="InterPro" id="IPR005697">
    <property type="entry name" value="HST_MetA"/>
</dbReference>
<keyword evidence="3 7" id="KW-0808">Transferase</keyword>
<feature type="binding site" evidence="7">
    <location>
        <position position="163"/>
    </location>
    <ligand>
        <name>substrate</name>
    </ligand>
</feature>
<reference evidence="9" key="2">
    <citation type="journal article" date="2021" name="PeerJ">
        <title>Extensive microbial diversity within the chicken gut microbiome revealed by metagenomics and culture.</title>
        <authorList>
            <person name="Gilroy R."/>
            <person name="Ravi A."/>
            <person name="Getino M."/>
            <person name="Pursley I."/>
            <person name="Horton D.L."/>
            <person name="Alikhan N.F."/>
            <person name="Baker D."/>
            <person name="Gharbi K."/>
            <person name="Hall N."/>
            <person name="Watson M."/>
            <person name="Adriaenssens E.M."/>
            <person name="Foster-Nyarko E."/>
            <person name="Jarju S."/>
            <person name="Secka A."/>
            <person name="Antonio M."/>
            <person name="Oren A."/>
            <person name="Chaudhuri R.R."/>
            <person name="La Ragione R."/>
            <person name="Hildebrand F."/>
            <person name="Pallen M.J."/>
        </authorList>
    </citation>
    <scope>NUCLEOTIDE SEQUENCE</scope>
    <source>
        <strain evidence="9">1063</strain>
    </source>
</reference>
<comment type="caution">
    <text evidence="7">Lacks conserved residue(s) required for the propagation of feature annotation.</text>
</comment>
<evidence type="ECO:0000256" key="3">
    <source>
        <dbReference type="ARBA" id="ARBA00022679"/>
    </source>
</evidence>
<comment type="catalytic activity">
    <reaction evidence="6 7">
        <text>L-homoserine + acetyl-CoA = O-acetyl-L-homoserine + CoA</text>
        <dbReference type="Rhea" id="RHEA:13701"/>
        <dbReference type="ChEBI" id="CHEBI:57287"/>
        <dbReference type="ChEBI" id="CHEBI:57288"/>
        <dbReference type="ChEBI" id="CHEBI:57476"/>
        <dbReference type="ChEBI" id="CHEBI:57716"/>
        <dbReference type="EC" id="2.3.1.31"/>
    </reaction>
</comment>
<evidence type="ECO:0000313" key="10">
    <source>
        <dbReference type="Proteomes" id="UP000824088"/>
    </source>
</evidence>
<dbReference type="PANTHER" id="PTHR20919">
    <property type="entry name" value="HOMOSERINE O-SUCCINYLTRANSFERASE"/>
    <property type="match status" value="1"/>
</dbReference>
<comment type="similarity">
    <text evidence="7">Belongs to the MetA family.</text>
</comment>
<keyword evidence="2 7" id="KW-0028">Amino-acid biosynthesis</keyword>
<organism evidence="9 10">
    <name type="scientific">Candidatus Limadaptatus stercorigallinarum</name>
    <dbReference type="NCBI Taxonomy" id="2840845"/>
    <lineage>
        <taxon>Bacteria</taxon>
        <taxon>Bacillati</taxon>
        <taxon>Bacillota</taxon>
        <taxon>Clostridia</taxon>
        <taxon>Eubacteriales</taxon>
        <taxon>Candidatus Limadaptatus</taxon>
    </lineage>
</organism>
<accession>A0A9D1HRX7</accession>
<dbReference type="HAMAP" id="MF_00295">
    <property type="entry name" value="MetA_acyltransf"/>
    <property type="match status" value="1"/>
</dbReference>
<dbReference type="InterPro" id="IPR033752">
    <property type="entry name" value="MetA_family"/>
</dbReference>
<comment type="caution">
    <text evidence="9">The sequence shown here is derived from an EMBL/GenBank/DDBJ whole genome shotgun (WGS) entry which is preliminary data.</text>
</comment>
<evidence type="ECO:0000313" key="9">
    <source>
        <dbReference type="EMBL" id="HIU21523.1"/>
    </source>
</evidence>
<protein>
    <recommendedName>
        <fullName evidence="7">Homoserine O-acetyltransferase</fullName>
        <shortName evidence="7">HAT</shortName>
        <ecNumber evidence="7">2.3.1.31</ecNumber>
    </recommendedName>
    <alternativeName>
        <fullName evidence="7">Homoserine transacetylase</fullName>
        <shortName evidence="7">HTA</shortName>
    </alternativeName>
</protein>
<dbReference type="GO" id="GO:0019281">
    <property type="term" value="P:L-methionine biosynthetic process from homoserine via O-succinyl-L-homoserine and cystathionine"/>
    <property type="evidence" value="ECO:0007669"/>
    <property type="project" value="InterPro"/>
</dbReference>
<feature type="active site" evidence="7">
    <location>
        <position position="237"/>
    </location>
</feature>
<feature type="active site" description="Proton acceptor" evidence="7">
    <location>
        <position position="235"/>
    </location>
</feature>
<evidence type="ECO:0000256" key="6">
    <source>
        <dbReference type="ARBA" id="ARBA00049043"/>
    </source>
</evidence>
<dbReference type="AlphaFoldDB" id="A0A9D1HRX7"/>
<keyword evidence="4 7" id="KW-0486">Methionine biosynthesis</keyword>
<evidence type="ECO:0000256" key="2">
    <source>
        <dbReference type="ARBA" id="ARBA00022605"/>
    </source>
</evidence>
<comment type="function">
    <text evidence="7">Transfers an acetyl group from acetyl-CoA to L-homoserine, forming acetyl-L-homoserine.</text>
</comment>
<dbReference type="SUPFAM" id="SSF52317">
    <property type="entry name" value="Class I glutamine amidotransferase-like"/>
    <property type="match status" value="1"/>
</dbReference>
<reference evidence="9" key="1">
    <citation type="submission" date="2020-10" db="EMBL/GenBank/DDBJ databases">
        <authorList>
            <person name="Gilroy R."/>
        </authorList>
    </citation>
    <scope>NUCLEOTIDE SEQUENCE</scope>
    <source>
        <strain evidence="9">1063</strain>
    </source>
</reference>
<keyword evidence="1 7" id="KW-0963">Cytoplasm</keyword>
<dbReference type="CDD" id="cd03131">
    <property type="entry name" value="GATase1_HTS"/>
    <property type="match status" value="1"/>
</dbReference>
<keyword evidence="5 7" id="KW-0012">Acyltransferase</keyword>
<gene>
    <name evidence="9" type="primary">metA</name>
    <name evidence="7" type="synonym">metAA</name>
    <name evidence="9" type="ORF">IAD51_04755</name>
</gene>
<feature type="site" description="Important for substrate specificity" evidence="7">
    <location>
        <position position="192"/>
    </location>
</feature>
<dbReference type="GO" id="GO:0004414">
    <property type="term" value="F:homoserine O-acetyltransferase activity"/>
    <property type="evidence" value="ECO:0007669"/>
    <property type="project" value="UniProtKB-EC"/>
</dbReference>
<feature type="site" description="Important for acyl-CoA specificity" evidence="7">
    <location>
        <position position="111"/>
    </location>
</feature>
<proteinExistence type="inferred from homology"/>
<dbReference type="Proteomes" id="UP000824088">
    <property type="component" value="Unassembled WGS sequence"/>
</dbReference>
<sequence>MPIIIPKDIPAYANLRGEKIFVMDSVRAVTQDIRPLEVAIVNLMPTKEVTETQLMRLLGNTPLQVNIHLIGTASYKSTHVSEAHMQKFYRTLTEVKKMKFDGMIVTGAPVETIPFEDVKYWKELVEIMEFARENVTSTIYICWGAQAALYHFWRIGKQLLDKKLFGVFATHAMQENDMLLKGMDDTFYIPHSRHTRVDEDAVRACPDIKILASSPEAGISIAKTHDNRMFFFTGHAEYDRFTLKNEYVRDLEKGLDIDPPKNYFVNNDLGIVDMKWRSTANLLFYNWLNYYVYQVTPYSIDEVGESVARD</sequence>
<evidence type="ECO:0000256" key="4">
    <source>
        <dbReference type="ARBA" id="ARBA00023167"/>
    </source>
</evidence>
<evidence type="ECO:0000256" key="8">
    <source>
        <dbReference type="PIRSR" id="PIRSR000450-1"/>
    </source>
</evidence>
<dbReference type="Gene3D" id="3.40.50.880">
    <property type="match status" value="1"/>
</dbReference>
<feature type="binding site" evidence="7">
    <location>
        <position position="249"/>
    </location>
    <ligand>
        <name>substrate</name>
    </ligand>
</feature>
<dbReference type="PANTHER" id="PTHR20919:SF0">
    <property type="entry name" value="HOMOSERINE O-SUCCINYLTRANSFERASE"/>
    <property type="match status" value="1"/>
</dbReference>